<proteinExistence type="predicted"/>
<dbReference type="KEGG" id="cpyr:CYJ47_01860"/>
<dbReference type="Proteomes" id="UP000234560">
    <property type="component" value="Chromosome"/>
</dbReference>
<name>A0AAF1BX52_9CORY</name>
<dbReference type="EMBL" id="CP136958">
    <property type="protein sequence ID" value="WOT02541.1"/>
    <property type="molecule type" value="Genomic_DNA"/>
</dbReference>
<reference evidence="2" key="1">
    <citation type="submission" date="2017-12" db="EMBL/GenBank/DDBJ databases">
        <authorList>
            <person name="Thomas-White K."/>
            <person name="Wolfe A.J."/>
        </authorList>
    </citation>
    <scope>NUCLEOTIDE SEQUENCE</scope>
    <source>
        <strain evidence="2">UMB0763</strain>
    </source>
</reference>
<sequence length="126" mass="14166">MGVDLIEVAGALEVEVFDSPALPANLDGFYVDAERVILMRPGLDPWNYRAVLAHELAHAYFRDETYNDPRIERRADQWAAQLLITPSEYAQAEEEVGNSIGALAYHLDVTPAVISMWRDCYARARA</sequence>
<evidence type="ECO:0000313" key="2">
    <source>
        <dbReference type="EMBL" id="WOT02541.1"/>
    </source>
</evidence>
<dbReference type="Gene3D" id="1.10.10.2910">
    <property type="match status" value="1"/>
</dbReference>
<accession>A0AAF1BX52</accession>
<reference evidence="2" key="2">
    <citation type="submission" date="2023-10" db="EMBL/GenBank/DDBJ databases">
        <authorList>
            <person name="Choi B."/>
        </authorList>
    </citation>
    <scope>NUCLEOTIDE SEQUENCE</scope>
    <source>
        <strain evidence="2">UMB0763</strain>
    </source>
</reference>
<dbReference type="RefSeq" id="WP_101679380.1">
    <property type="nucleotide sequence ID" value="NZ_CP136958.1"/>
</dbReference>
<protein>
    <submittedName>
        <fullName evidence="2">ImmA/IrrE family metallo-endopeptidase</fullName>
    </submittedName>
</protein>
<dbReference type="AlphaFoldDB" id="A0AAF1BX52"/>
<evidence type="ECO:0000313" key="3">
    <source>
        <dbReference type="Proteomes" id="UP000234560"/>
    </source>
</evidence>
<dbReference type="Pfam" id="PF06114">
    <property type="entry name" value="Peptidase_M78"/>
    <property type="match status" value="1"/>
</dbReference>
<feature type="domain" description="IrrE N-terminal-like" evidence="1">
    <location>
        <begin position="11"/>
        <end position="113"/>
    </location>
</feature>
<dbReference type="InterPro" id="IPR010359">
    <property type="entry name" value="IrrE_HExxH"/>
</dbReference>
<gene>
    <name evidence="2" type="ORF">CYJ47_01860</name>
</gene>
<organism evidence="2 3">
    <name type="scientific">Corynebacterium pyruviciproducens</name>
    <dbReference type="NCBI Taxonomy" id="598660"/>
    <lineage>
        <taxon>Bacteria</taxon>
        <taxon>Bacillati</taxon>
        <taxon>Actinomycetota</taxon>
        <taxon>Actinomycetes</taxon>
        <taxon>Mycobacteriales</taxon>
        <taxon>Corynebacteriaceae</taxon>
        <taxon>Corynebacterium</taxon>
    </lineage>
</organism>
<evidence type="ECO:0000259" key="1">
    <source>
        <dbReference type="Pfam" id="PF06114"/>
    </source>
</evidence>